<protein>
    <submittedName>
        <fullName evidence="1">Uncharacterized protein</fullName>
    </submittedName>
</protein>
<keyword evidence="2" id="KW-1185">Reference proteome</keyword>
<accession>A0ABQ4EJV8</accession>
<organism evidence="1 2">
    <name type="scientific">Plantactinospora mayteni</name>
    <dbReference type="NCBI Taxonomy" id="566021"/>
    <lineage>
        <taxon>Bacteria</taxon>
        <taxon>Bacillati</taxon>
        <taxon>Actinomycetota</taxon>
        <taxon>Actinomycetes</taxon>
        <taxon>Micromonosporales</taxon>
        <taxon>Micromonosporaceae</taxon>
        <taxon>Plantactinospora</taxon>
    </lineage>
</organism>
<dbReference type="EMBL" id="BONX01000004">
    <property type="protein sequence ID" value="GIG94487.1"/>
    <property type="molecule type" value="Genomic_DNA"/>
</dbReference>
<evidence type="ECO:0000313" key="2">
    <source>
        <dbReference type="Proteomes" id="UP000621500"/>
    </source>
</evidence>
<evidence type="ECO:0000313" key="1">
    <source>
        <dbReference type="EMBL" id="GIG94487.1"/>
    </source>
</evidence>
<dbReference type="RefSeq" id="WP_203856112.1">
    <property type="nucleotide sequence ID" value="NZ_BAAAZQ010000002.1"/>
</dbReference>
<dbReference type="Proteomes" id="UP000621500">
    <property type="component" value="Unassembled WGS sequence"/>
</dbReference>
<gene>
    <name evidence="1" type="ORF">Pma05_10600</name>
</gene>
<proteinExistence type="predicted"/>
<sequence>MTGTAQVAILRSVRGYLSAAERWTPGDHFPVLAGPPLERYRAIQPDRRLPRVVATKRAGRVVSIGGPVSRAAARLLAVATARPHRHVPAQELLGELANEPGSLSAVVGLPAEFALVGDWPGRDGVPVGILTARSPAALSGLIYRSLTVEAGVEDRTFVASHPLLPGAAEADAASFAELGQLRERRAALVMLSGQGRECCTSLLDGMICGRARPLGVPLPLVAGERATPCVSGAGCFRTDLTPADLLPAAEIHARLVLVQSCSAIAVGTNAYPAALSVTLGLLDGTAVAIVGALGVHLADRYVPGRLQDALAEGVPLGEIVGRLSEAGGGTALTRFGLLGDPALVLPAPAALAAVRRDDPARSTTVITALIGLRKALDRLDRLRWLDVELPDDAVAEVRSRMRRLGEDSSAVEAPAQLAELSDALGSVQVEVVDRLVARIHGPGWDPGWRSRGFRQVRSRLTNCPACGRQIAADVVLRHPVEPALHLRTLQCRRCGDVWWTTGSQLPPIEIAGPLDLRVRRYARVPFVRELVSRTPDELRVTVGYAFRRRKNLGLPPGSVTSCVVPPYGRYQLRHEIDLVTDGPPADTHSMLVVALSGGVLQTATAMMQLTERPSGTTPDGAELP</sequence>
<name>A0ABQ4EJV8_9ACTN</name>
<reference evidence="1 2" key="1">
    <citation type="submission" date="2021-01" db="EMBL/GenBank/DDBJ databases">
        <title>Whole genome shotgun sequence of Plantactinospora mayteni NBRC 109088.</title>
        <authorList>
            <person name="Komaki H."/>
            <person name="Tamura T."/>
        </authorList>
    </citation>
    <scope>NUCLEOTIDE SEQUENCE [LARGE SCALE GENOMIC DNA]</scope>
    <source>
        <strain evidence="1 2">NBRC 109088</strain>
    </source>
</reference>
<comment type="caution">
    <text evidence="1">The sequence shown here is derived from an EMBL/GenBank/DDBJ whole genome shotgun (WGS) entry which is preliminary data.</text>
</comment>